<gene>
    <name evidence="1" type="ORF">DPEC_G00072390</name>
</gene>
<dbReference type="Proteomes" id="UP001157502">
    <property type="component" value="Chromosome 6"/>
</dbReference>
<proteinExistence type="predicted"/>
<dbReference type="EMBL" id="CM055733">
    <property type="protein sequence ID" value="KAJ8010187.1"/>
    <property type="molecule type" value="Genomic_DNA"/>
</dbReference>
<evidence type="ECO:0000313" key="1">
    <source>
        <dbReference type="EMBL" id="KAJ8010187.1"/>
    </source>
</evidence>
<accession>A0ACC2H2N7</accession>
<keyword evidence="2" id="KW-1185">Reference proteome</keyword>
<evidence type="ECO:0000313" key="2">
    <source>
        <dbReference type="Proteomes" id="UP001157502"/>
    </source>
</evidence>
<protein>
    <submittedName>
        <fullName evidence="1">Uncharacterized protein</fullName>
    </submittedName>
</protein>
<reference evidence="1" key="1">
    <citation type="submission" date="2021-05" db="EMBL/GenBank/DDBJ databases">
        <authorList>
            <person name="Pan Q."/>
            <person name="Jouanno E."/>
            <person name="Zahm M."/>
            <person name="Klopp C."/>
            <person name="Cabau C."/>
            <person name="Louis A."/>
            <person name="Berthelot C."/>
            <person name="Parey E."/>
            <person name="Roest Crollius H."/>
            <person name="Montfort J."/>
            <person name="Robinson-Rechavi M."/>
            <person name="Bouchez O."/>
            <person name="Lampietro C."/>
            <person name="Lopez Roques C."/>
            <person name="Donnadieu C."/>
            <person name="Postlethwait J."/>
            <person name="Bobe J."/>
            <person name="Dillon D."/>
            <person name="Chandos A."/>
            <person name="von Hippel F."/>
            <person name="Guiguen Y."/>
        </authorList>
    </citation>
    <scope>NUCLEOTIDE SEQUENCE</scope>
    <source>
        <strain evidence="1">YG-Jan2019</strain>
    </source>
</reference>
<sequence length="122" mass="13819">MSEPETLVLDPEAQANKVMTSFDKEIRTVIQATVPSLPTETQDKLIEHLLSCGVENKADLVYVNVTAGPSLLTKLFAKHAALKSLRSKQPKFFIFELFSEHFRLQVPQHLSLCFINHLDRDI</sequence>
<organism evidence="1 2">
    <name type="scientific">Dallia pectoralis</name>
    <name type="common">Alaska blackfish</name>
    <dbReference type="NCBI Taxonomy" id="75939"/>
    <lineage>
        <taxon>Eukaryota</taxon>
        <taxon>Metazoa</taxon>
        <taxon>Chordata</taxon>
        <taxon>Craniata</taxon>
        <taxon>Vertebrata</taxon>
        <taxon>Euteleostomi</taxon>
        <taxon>Actinopterygii</taxon>
        <taxon>Neopterygii</taxon>
        <taxon>Teleostei</taxon>
        <taxon>Protacanthopterygii</taxon>
        <taxon>Esociformes</taxon>
        <taxon>Umbridae</taxon>
        <taxon>Dallia</taxon>
    </lineage>
</organism>
<comment type="caution">
    <text evidence="1">The sequence shown here is derived from an EMBL/GenBank/DDBJ whole genome shotgun (WGS) entry which is preliminary data.</text>
</comment>
<name>A0ACC2H2N7_DALPE</name>